<organism evidence="2 3">
    <name type="scientific">Algoriphagus marincola HL-49</name>
    <dbReference type="NCBI Taxonomy" id="1305737"/>
    <lineage>
        <taxon>Bacteria</taxon>
        <taxon>Pseudomonadati</taxon>
        <taxon>Bacteroidota</taxon>
        <taxon>Cytophagia</taxon>
        <taxon>Cytophagales</taxon>
        <taxon>Cyclobacteriaceae</taxon>
        <taxon>Algoriphagus</taxon>
    </lineage>
</organism>
<dbReference type="EMBL" id="LJXT01000181">
    <property type="protein sequence ID" value="KPQ06349.1"/>
    <property type="molecule type" value="Genomic_DNA"/>
</dbReference>
<feature type="signal peptide" evidence="1">
    <location>
        <begin position="1"/>
        <end position="23"/>
    </location>
</feature>
<proteinExistence type="predicted"/>
<name>A0A0P7ZPP4_9BACT</name>
<gene>
    <name evidence="2" type="ORF">HLUCCX10_17785</name>
</gene>
<evidence type="ECO:0000313" key="2">
    <source>
        <dbReference type="EMBL" id="KPQ06349.1"/>
    </source>
</evidence>
<reference evidence="2 3" key="1">
    <citation type="submission" date="2015-09" db="EMBL/GenBank/DDBJ databases">
        <title>Identification and resolution of microdiversity through metagenomic sequencing of parallel consortia.</title>
        <authorList>
            <person name="Nelson W.C."/>
            <person name="Romine M.F."/>
            <person name="Lindemann S.R."/>
        </authorList>
    </citation>
    <scope>NUCLEOTIDE SEQUENCE [LARGE SCALE GENOMIC DNA]</scope>
    <source>
        <strain evidence="2">HL-49</strain>
    </source>
</reference>
<evidence type="ECO:0000256" key="1">
    <source>
        <dbReference type="SAM" id="SignalP"/>
    </source>
</evidence>
<feature type="non-terminal residue" evidence="2">
    <location>
        <position position="87"/>
    </location>
</feature>
<sequence length="87" mass="10292">MKKLFILLLSMGIFSFPFFEVKAQETVTYTLQDMVQRAKELSPASLRAKTQKENRYWQYRLFRSNYNPQLRLNGTIPSYSQAFNSIT</sequence>
<protein>
    <submittedName>
        <fullName evidence="2">Outer membrane protein</fullName>
    </submittedName>
</protein>
<accession>A0A0P7ZPP4</accession>
<dbReference type="PATRIC" id="fig|1305737.6.peg.864"/>
<dbReference type="AlphaFoldDB" id="A0A0P7ZPP4"/>
<dbReference type="SUPFAM" id="SSF56954">
    <property type="entry name" value="Outer membrane efflux proteins (OEP)"/>
    <property type="match status" value="1"/>
</dbReference>
<evidence type="ECO:0000313" key="3">
    <source>
        <dbReference type="Proteomes" id="UP000050421"/>
    </source>
</evidence>
<keyword evidence="1" id="KW-0732">Signal</keyword>
<feature type="chain" id="PRO_5006147337" evidence="1">
    <location>
        <begin position="24"/>
        <end position="87"/>
    </location>
</feature>
<comment type="caution">
    <text evidence="2">The sequence shown here is derived from an EMBL/GenBank/DDBJ whole genome shotgun (WGS) entry which is preliminary data.</text>
</comment>
<dbReference type="Proteomes" id="UP000050421">
    <property type="component" value="Unassembled WGS sequence"/>
</dbReference>